<name>S4RYT9_PETMA</name>
<sequence>VDVLIVGSGPHALTLLTLLRNPGSRPWDSLSGLFGGLKLSAAAKGRGGSGGRRAGGRRRASLAEDGEETPLGPQLLEVMVVDTYGQWLVQWDKQFTALNIPHLRSHALVHTDPFDKRALQVFATQQRREGELRALPRRLHILDENAFFNDGRVGKRERRLLSAGGCARQNELYFTLPSTRLFRDFFTHQVR</sequence>
<dbReference type="PANTHER" id="PTHR38663">
    <property type="match status" value="1"/>
</dbReference>
<dbReference type="HOGENOM" id="CLU_1424586_0_0_1"/>
<reference evidence="2" key="2">
    <citation type="submission" date="2025-09" db="UniProtKB">
        <authorList>
            <consortium name="Ensembl"/>
        </authorList>
    </citation>
    <scope>IDENTIFICATION</scope>
</reference>
<evidence type="ECO:0000256" key="1">
    <source>
        <dbReference type="SAM" id="MobiDB-lite"/>
    </source>
</evidence>
<dbReference type="PANTHER" id="PTHR38663:SF1">
    <property type="entry name" value="L-ORNITHINE N(5)-MONOOXYGENASE"/>
    <property type="match status" value="1"/>
</dbReference>
<protein>
    <submittedName>
        <fullName evidence="2">Uncharacterized protein</fullName>
    </submittedName>
</protein>
<reference evidence="2" key="1">
    <citation type="submission" date="2025-08" db="UniProtKB">
        <authorList>
            <consortium name="Ensembl"/>
        </authorList>
    </citation>
    <scope>IDENTIFICATION</scope>
</reference>
<dbReference type="AlphaFoldDB" id="S4RYT9"/>
<evidence type="ECO:0000313" key="2">
    <source>
        <dbReference type="Ensembl" id="ENSPMAP00000010380.1"/>
    </source>
</evidence>
<dbReference type="Ensembl" id="ENSPMAT00000010426.1">
    <property type="protein sequence ID" value="ENSPMAP00000010380.1"/>
    <property type="gene ID" value="ENSPMAG00000009441.1"/>
</dbReference>
<organism evidence="2">
    <name type="scientific">Petromyzon marinus</name>
    <name type="common">Sea lamprey</name>
    <dbReference type="NCBI Taxonomy" id="7757"/>
    <lineage>
        <taxon>Eukaryota</taxon>
        <taxon>Metazoa</taxon>
        <taxon>Chordata</taxon>
        <taxon>Craniata</taxon>
        <taxon>Vertebrata</taxon>
        <taxon>Cyclostomata</taxon>
        <taxon>Hyperoartia</taxon>
        <taxon>Petromyzontiformes</taxon>
        <taxon>Petromyzontidae</taxon>
        <taxon>Petromyzon</taxon>
    </lineage>
</organism>
<proteinExistence type="predicted"/>
<dbReference type="STRING" id="7757.ENSPMAP00000010380"/>
<accession>S4RYT9</accession>
<dbReference type="GeneTree" id="ENSGT00970000197771"/>
<feature type="region of interest" description="Disordered" evidence="1">
    <location>
        <begin position="43"/>
        <end position="68"/>
    </location>
</feature>